<evidence type="ECO:0000313" key="1">
    <source>
        <dbReference type="EMBL" id="KAK5067869.1"/>
    </source>
</evidence>
<dbReference type="Proteomes" id="UP001357485">
    <property type="component" value="Unassembled WGS sequence"/>
</dbReference>
<protein>
    <submittedName>
        <fullName evidence="1">Uncharacterized protein</fullName>
    </submittedName>
</protein>
<proteinExistence type="predicted"/>
<gene>
    <name evidence="1" type="ORF">LTR16_009837</name>
</gene>
<reference evidence="1 2" key="1">
    <citation type="submission" date="2023-08" db="EMBL/GenBank/DDBJ databases">
        <title>Black Yeasts Isolated from many extreme environments.</title>
        <authorList>
            <person name="Coleine C."/>
            <person name="Stajich J.E."/>
            <person name="Selbmann L."/>
        </authorList>
    </citation>
    <scope>NUCLEOTIDE SEQUENCE [LARGE SCALE GENOMIC DNA]</scope>
    <source>
        <strain evidence="1 2">CCFEE 536</strain>
    </source>
</reference>
<feature type="non-terminal residue" evidence="1">
    <location>
        <position position="61"/>
    </location>
</feature>
<keyword evidence="2" id="KW-1185">Reference proteome</keyword>
<name>A0ABR0JPH8_9PEZI</name>
<comment type="caution">
    <text evidence="1">The sequence shown here is derived from an EMBL/GenBank/DDBJ whole genome shotgun (WGS) entry which is preliminary data.</text>
</comment>
<sequence>MNRPENLGSFSYYIEIIGILSRIHQFLKKPVDIGALSDVEQWQGEYRELDNILTSWKFNLP</sequence>
<organism evidence="1 2">
    <name type="scientific">Cryomyces antarcticus</name>
    <dbReference type="NCBI Taxonomy" id="329879"/>
    <lineage>
        <taxon>Eukaryota</taxon>
        <taxon>Fungi</taxon>
        <taxon>Dikarya</taxon>
        <taxon>Ascomycota</taxon>
        <taxon>Pezizomycotina</taxon>
        <taxon>Dothideomycetes</taxon>
        <taxon>Dothideomycetes incertae sedis</taxon>
        <taxon>Cryomyces</taxon>
    </lineage>
</organism>
<evidence type="ECO:0000313" key="2">
    <source>
        <dbReference type="Proteomes" id="UP001357485"/>
    </source>
</evidence>
<dbReference type="EMBL" id="JAVRRA010027283">
    <property type="protein sequence ID" value="KAK5067869.1"/>
    <property type="molecule type" value="Genomic_DNA"/>
</dbReference>
<accession>A0ABR0JPH8</accession>